<feature type="transmembrane region" description="Helical" evidence="7">
    <location>
        <begin position="171"/>
        <end position="198"/>
    </location>
</feature>
<dbReference type="AlphaFoldDB" id="A0AAP5UST9"/>
<feature type="transmembrane region" description="Helical" evidence="7">
    <location>
        <begin position="210"/>
        <end position="233"/>
    </location>
</feature>
<dbReference type="GO" id="GO:0016020">
    <property type="term" value="C:membrane"/>
    <property type="evidence" value="ECO:0007669"/>
    <property type="project" value="UniProtKB-SubCell"/>
</dbReference>
<evidence type="ECO:0000313" key="10">
    <source>
        <dbReference type="Proteomes" id="UP001246473"/>
    </source>
</evidence>
<proteinExistence type="inferred from homology"/>
<feature type="domain" description="Cytochrome C biogenesis protein transmembrane" evidence="8">
    <location>
        <begin position="26"/>
        <end position="204"/>
    </location>
</feature>
<evidence type="ECO:0000259" key="8">
    <source>
        <dbReference type="Pfam" id="PF02683"/>
    </source>
</evidence>
<dbReference type="InterPro" id="IPR051790">
    <property type="entry name" value="Cytochrome_c-biogenesis_DsbD"/>
</dbReference>
<keyword evidence="5 7" id="KW-1133">Transmembrane helix</keyword>
<evidence type="ECO:0000256" key="7">
    <source>
        <dbReference type="SAM" id="Phobius"/>
    </source>
</evidence>
<evidence type="ECO:0000256" key="5">
    <source>
        <dbReference type="ARBA" id="ARBA00022989"/>
    </source>
</evidence>
<protein>
    <submittedName>
        <fullName evidence="9">Sulfite exporter TauE/SafE family protein</fullName>
    </submittedName>
</protein>
<evidence type="ECO:0000256" key="3">
    <source>
        <dbReference type="ARBA" id="ARBA00022692"/>
    </source>
</evidence>
<dbReference type="EMBL" id="JANSLM010000001">
    <property type="protein sequence ID" value="MDT8835827.1"/>
    <property type="molecule type" value="Genomic_DNA"/>
</dbReference>
<dbReference type="InterPro" id="IPR003834">
    <property type="entry name" value="Cyt_c_assmbl_TM_dom"/>
</dbReference>
<comment type="caution">
    <text evidence="9">The sequence shown here is derived from an EMBL/GenBank/DDBJ whole genome shotgun (WGS) entry which is preliminary data.</text>
</comment>
<dbReference type="Pfam" id="PF02683">
    <property type="entry name" value="DsbD_TM"/>
    <property type="match status" value="1"/>
</dbReference>
<feature type="transmembrane region" description="Helical" evidence="7">
    <location>
        <begin position="139"/>
        <end position="165"/>
    </location>
</feature>
<evidence type="ECO:0000256" key="1">
    <source>
        <dbReference type="ARBA" id="ARBA00004141"/>
    </source>
</evidence>
<comment type="subcellular location">
    <subcellularLocation>
        <location evidence="1">Membrane</location>
        <topology evidence="1">Multi-pass membrane protein</topology>
    </subcellularLocation>
</comment>
<feature type="transmembrane region" description="Helical" evidence="7">
    <location>
        <begin position="65"/>
        <end position="87"/>
    </location>
</feature>
<comment type="similarity">
    <text evidence="2">Belongs to the DsbD family.</text>
</comment>
<feature type="transmembrane region" description="Helical" evidence="7">
    <location>
        <begin position="28"/>
        <end position="53"/>
    </location>
</feature>
<dbReference type="PANTHER" id="PTHR31272:SF6">
    <property type="entry name" value="CYTOCHROME C-TYPE BIOGENESIS CCDA-LIKE CHLOROPLASTIC PROTEIN"/>
    <property type="match status" value="1"/>
</dbReference>
<name>A0AAP5UST9_9BURK</name>
<evidence type="ECO:0000256" key="2">
    <source>
        <dbReference type="ARBA" id="ARBA00006143"/>
    </source>
</evidence>
<evidence type="ECO:0000256" key="6">
    <source>
        <dbReference type="ARBA" id="ARBA00023136"/>
    </source>
</evidence>
<keyword evidence="6 7" id="KW-0472">Membrane</keyword>
<accession>A0AAP5UST9</accession>
<keyword evidence="3 7" id="KW-0812">Transmembrane</keyword>
<feature type="transmembrane region" description="Helical" evidence="7">
    <location>
        <begin position="99"/>
        <end position="118"/>
    </location>
</feature>
<evidence type="ECO:0000313" key="9">
    <source>
        <dbReference type="EMBL" id="MDT8835827.1"/>
    </source>
</evidence>
<reference evidence="9" key="1">
    <citation type="submission" date="2022-08" db="EMBL/GenBank/DDBJ databases">
        <authorList>
            <person name="Kim S.-J."/>
        </authorList>
    </citation>
    <scope>NUCLEOTIDE SEQUENCE</scope>
    <source>
        <strain evidence="9">KJ</strain>
    </source>
</reference>
<organism evidence="9 10">
    <name type="scientific">Paraburkholderia fungorum</name>
    <dbReference type="NCBI Taxonomy" id="134537"/>
    <lineage>
        <taxon>Bacteria</taxon>
        <taxon>Pseudomonadati</taxon>
        <taxon>Pseudomonadota</taxon>
        <taxon>Betaproteobacteria</taxon>
        <taxon>Burkholderiales</taxon>
        <taxon>Burkholderiaceae</taxon>
        <taxon>Paraburkholderia</taxon>
    </lineage>
</organism>
<gene>
    <name evidence="9" type="ORF">ParKJ_00180</name>
</gene>
<evidence type="ECO:0000256" key="4">
    <source>
        <dbReference type="ARBA" id="ARBA00022748"/>
    </source>
</evidence>
<dbReference type="PANTHER" id="PTHR31272">
    <property type="entry name" value="CYTOCHROME C-TYPE BIOGENESIS PROTEIN HI_1454-RELATED"/>
    <property type="match status" value="1"/>
</dbReference>
<keyword evidence="4" id="KW-0201">Cytochrome c-type biogenesis</keyword>
<dbReference type="GO" id="GO:0017004">
    <property type="term" value="P:cytochrome complex assembly"/>
    <property type="evidence" value="ECO:0007669"/>
    <property type="project" value="UniProtKB-KW"/>
</dbReference>
<dbReference type="Proteomes" id="UP001246473">
    <property type="component" value="Unassembled WGS sequence"/>
</dbReference>
<sequence>MDTSWKRQMNIESLRATLEQASLASLGIGFLLGFVFTFNPVALAAIPVSLAYVTKAREPKMATWYGGMFILGMVTAQTLLGLVAGLGGQWVAKLVGREWGVVLGPLLIVLGLMWPGWIRMPLPSISVRGKRAGSGWGAAALGASFAVAVCPFCTPALVVLLGIAAGIGSPLFGATLLFAFAMGRAVPVILGAAAVGWLENLSTLQRYHKTFEIAGAVTLVLAGLYMLNAYFFVIPQLAI</sequence>